<evidence type="ECO:0000313" key="3">
    <source>
        <dbReference type="Proteomes" id="UP000823894"/>
    </source>
</evidence>
<comment type="caution">
    <text evidence="2">The sequence shown here is derived from an EMBL/GenBank/DDBJ whole genome shotgun (WGS) entry which is preliminary data.</text>
</comment>
<accession>A0A9D2SWL2</accession>
<sequence length="337" mass="37401">MRNMLRLSFAYLRHYKKQTAALFVGILLSAALLTGVGSLFTSGKEAAKENARTEYGDWHYETRCDLPWFEAFQVDVEKNGTGDGSLNGDGFRVEKYGIEIVKKAVAEPFDIQYVTGDDAYLEMMDRELLEGKMPEAENEMAADVQTLRNLGVPQELGAGIELDGETFLLSGILTEMPEKLGEQQGGSVQVFVSEDLDYGMNGSFLYLKFDESRPVQEQIRAFTERYGFDVSTVARNNGLSPYVGGDVEKMSLSEIMQALSDPAMGLPYVWGNLNENEVMTEAAVLIALSIFSVFIIYSIFQVSVLKRLSQYSVMQTLGMTDGGTFAVLLAELLMIFL</sequence>
<evidence type="ECO:0000256" key="1">
    <source>
        <dbReference type="SAM" id="Phobius"/>
    </source>
</evidence>
<name>A0A9D2SWL2_9FIRM</name>
<reference evidence="2" key="2">
    <citation type="submission" date="2021-04" db="EMBL/GenBank/DDBJ databases">
        <authorList>
            <person name="Gilroy R."/>
        </authorList>
    </citation>
    <scope>NUCLEOTIDE SEQUENCE</scope>
    <source>
        <strain evidence="2">ChiGjej1B1-1692</strain>
    </source>
</reference>
<gene>
    <name evidence="2" type="ORF">H9757_05205</name>
</gene>
<keyword evidence="1" id="KW-0472">Membrane</keyword>
<feature type="non-terminal residue" evidence="2">
    <location>
        <position position="337"/>
    </location>
</feature>
<keyword evidence="1" id="KW-0812">Transmembrane</keyword>
<protein>
    <submittedName>
        <fullName evidence="2">ABC transporter permease</fullName>
    </submittedName>
</protein>
<keyword evidence="1" id="KW-1133">Transmembrane helix</keyword>
<dbReference type="Proteomes" id="UP000823894">
    <property type="component" value="Unassembled WGS sequence"/>
</dbReference>
<reference evidence="2" key="1">
    <citation type="journal article" date="2021" name="PeerJ">
        <title>Extensive microbial diversity within the chicken gut microbiome revealed by metagenomics and culture.</title>
        <authorList>
            <person name="Gilroy R."/>
            <person name="Ravi A."/>
            <person name="Getino M."/>
            <person name="Pursley I."/>
            <person name="Horton D.L."/>
            <person name="Alikhan N.F."/>
            <person name="Baker D."/>
            <person name="Gharbi K."/>
            <person name="Hall N."/>
            <person name="Watson M."/>
            <person name="Adriaenssens E.M."/>
            <person name="Foster-Nyarko E."/>
            <person name="Jarju S."/>
            <person name="Secka A."/>
            <person name="Antonio M."/>
            <person name="Oren A."/>
            <person name="Chaudhuri R.R."/>
            <person name="La Ragione R."/>
            <person name="Hildebrand F."/>
            <person name="Pallen M.J."/>
        </authorList>
    </citation>
    <scope>NUCLEOTIDE SEQUENCE</scope>
    <source>
        <strain evidence="2">ChiGjej1B1-1692</strain>
    </source>
</reference>
<proteinExistence type="predicted"/>
<dbReference type="EMBL" id="DWWK01000074">
    <property type="protein sequence ID" value="HJC38443.1"/>
    <property type="molecule type" value="Genomic_DNA"/>
</dbReference>
<evidence type="ECO:0000313" key="2">
    <source>
        <dbReference type="EMBL" id="HJC38443.1"/>
    </source>
</evidence>
<dbReference type="AlphaFoldDB" id="A0A9D2SWL2"/>
<feature type="transmembrane region" description="Helical" evidence="1">
    <location>
        <begin position="282"/>
        <end position="305"/>
    </location>
</feature>
<organism evidence="2 3">
    <name type="scientific">Candidatus Mediterraneibacter faecigallinarum</name>
    <dbReference type="NCBI Taxonomy" id="2838669"/>
    <lineage>
        <taxon>Bacteria</taxon>
        <taxon>Bacillati</taxon>
        <taxon>Bacillota</taxon>
        <taxon>Clostridia</taxon>
        <taxon>Lachnospirales</taxon>
        <taxon>Lachnospiraceae</taxon>
        <taxon>Mediterraneibacter</taxon>
    </lineage>
</organism>